<dbReference type="AlphaFoldDB" id="A0A1V6T313"/>
<gene>
    <name evidence="2" type="ORF">PENSTE_c013G01994</name>
</gene>
<evidence type="ECO:0000313" key="3">
    <source>
        <dbReference type="Proteomes" id="UP000191285"/>
    </source>
</evidence>
<dbReference type="OrthoDB" id="4366145at2759"/>
<protein>
    <submittedName>
        <fullName evidence="2">Uncharacterized protein</fullName>
    </submittedName>
</protein>
<proteinExistence type="predicted"/>
<dbReference type="Proteomes" id="UP000191285">
    <property type="component" value="Unassembled WGS sequence"/>
</dbReference>
<organism evidence="2 3">
    <name type="scientific">Penicillium steckii</name>
    <dbReference type="NCBI Taxonomy" id="303698"/>
    <lineage>
        <taxon>Eukaryota</taxon>
        <taxon>Fungi</taxon>
        <taxon>Dikarya</taxon>
        <taxon>Ascomycota</taxon>
        <taxon>Pezizomycotina</taxon>
        <taxon>Eurotiomycetes</taxon>
        <taxon>Eurotiomycetidae</taxon>
        <taxon>Eurotiales</taxon>
        <taxon>Aspergillaceae</taxon>
        <taxon>Penicillium</taxon>
    </lineage>
</organism>
<accession>A0A1V6T313</accession>
<keyword evidence="3" id="KW-1185">Reference proteome</keyword>
<evidence type="ECO:0000256" key="1">
    <source>
        <dbReference type="SAM" id="MobiDB-lite"/>
    </source>
</evidence>
<reference evidence="3" key="1">
    <citation type="journal article" date="2017" name="Nat. Microbiol.">
        <title>Global analysis of biosynthetic gene clusters reveals vast potential of secondary metabolite production in Penicillium species.</title>
        <authorList>
            <person name="Nielsen J.C."/>
            <person name="Grijseels S."/>
            <person name="Prigent S."/>
            <person name="Ji B."/>
            <person name="Dainat J."/>
            <person name="Nielsen K.F."/>
            <person name="Frisvad J.C."/>
            <person name="Workman M."/>
            <person name="Nielsen J."/>
        </authorList>
    </citation>
    <scope>NUCLEOTIDE SEQUENCE [LARGE SCALE GENOMIC DNA]</scope>
    <source>
        <strain evidence="3">IBT 24891</strain>
    </source>
</reference>
<dbReference type="EMBL" id="MLKD01000013">
    <property type="protein sequence ID" value="OQE20329.1"/>
    <property type="molecule type" value="Genomic_DNA"/>
</dbReference>
<feature type="region of interest" description="Disordered" evidence="1">
    <location>
        <begin position="91"/>
        <end position="168"/>
    </location>
</feature>
<name>A0A1V6T313_9EURO</name>
<feature type="compositionally biased region" description="Polar residues" evidence="1">
    <location>
        <begin position="155"/>
        <end position="168"/>
    </location>
</feature>
<sequence length="423" mass="46847">MARRITEALSNILCEVCIQTALVARGEVGLDDIQHIVEDRIPNLDRVNPRIIARQMVLDGMGIMCGRCIPSAIQALHDDARQEIAEGEGIIVPVPSPFPSPFPSPPTDSPPSPPPGPSPSPASSFSGLPPPAVPTTGEGNDSSSSDEVSHVENAPEQSQQQAPRPGASTSAIYKAWYQTPQWPARYGRLQMQGEQRRQWIADPSIPDCSVNPVTLTLNDLETRFPYEHEPRTVFTLGPDFREQAEALGLVTPREPAIARPWSFDIRNDDFTWMGKTKRGVIVLGVLARRNRDNDIPTMSEISNVLYTRNFPIETLRYVFVEMIANVETRDFLSKVIYAGSYNQQTLPSGLQTWEYDTPRYDALLGTQIGKIIAALVLGSFPRGTRRIGRIVTWNSDWSTGINNLWCHMRFDIENADGTAISAA</sequence>
<feature type="compositionally biased region" description="Pro residues" evidence="1">
    <location>
        <begin position="94"/>
        <end position="120"/>
    </location>
</feature>
<comment type="caution">
    <text evidence="2">The sequence shown here is derived from an EMBL/GenBank/DDBJ whole genome shotgun (WGS) entry which is preliminary data.</text>
</comment>
<evidence type="ECO:0000313" key="2">
    <source>
        <dbReference type="EMBL" id="OQE20329.1"/>
    </source>
</evidence>